<accession>Q7XP17</accession>
<feature type="region of interest" description="Disordered" evidence="2">
    <location>
        <begin position="294"/>
        <end position="364"/>
    </location>
</feature>
<dbReference type="AlphaFoldDB" id="Q7XP17"/>
<gene>
    <name evidence="3" type="primary">OSJNBb0013J13.3</name>
</gene>
<feature type="compositionally biased region" description="Basic residues" evidence="2">
    <location>
        <begin position="316"/>
        <end position="333"/>
    </location>
</feature>
<keyword evidence="1" id="KW-0175">Coiled coil</keyword>
<feature type="region of interest" description="Disordered" evidence="2">
    <location>
        <begin position="405"/>
        <end position="428"/>
    </location>
</feature>
<dbReference type="Proteomes" id="UP000000763">
    <property type="component" value="Chromosome 4"/>
</dbReference>
<evidence type="ECO:0000313" key="3">
    <source>
        <dbReference type="EMBL" id="CAE03826.1"/>
    </source>
</evidence>
<protein>
    <submittedName>
        <fullName evidence="3">OSJNBb0013J13.3 protein</fullName>
    </submittedName>
</protein>
<sequence>MGRLAIAGLMGRKGFLGPRGGELVKAKSSSFGRQSSPCTLRLRRLWPGATLRLAPFLLHSLRHGFRQVWSKGLMPSANKPLMGKGETGASAETVQTMWYAQRRALWAIFFATVNSKTVITPAGTKKTVFGSVNFNVRPERSDLWPVNATMSKWDRHWMARWFYHTIPFEAGSESAKALRCRRRAIALNRRSKIAVDGAMEARFVLLRKVCSCLSYRDLVEEFCMLRIFPLSQSWQVAVEQGEEVDGLPNLILPEGANMLTLDQAEDEARRMIGDVSVVEYSQLLTRQATGRANRVYNGELPPRANPQKVDDEAGPSRKRMRGQVKLAPKKRRVPASSDSDADDEDDAEERDGEEEGEEEEEVEVVADKAAVAKALVAFSSGASAKGGLVKKVAKKKGLVDVARVFSDDESSDRTPTSPAGRSLDLSAAPIPPLGATGVDGSTTAGASASAERIVMAAAKVFGSPPHQPVASPLMEAKGKRAVAETSASEYSLSVPRFAPGDFEMRADLLSFVEGVSNLVLPASAPSLFTELNEFDEECSAIKSLAVRDDELGRKNLEMEALANTLKEAKAENKQLQSELEKGKEARAEVDRLKAELEKEKAHTAVLIDYYNLTEPKMEALRQEVRKAEASAAEESRRFSREMVKSTESARTACQTLRLALTDMGAKVRGVPSEDASAFDFSEWTQQAGGSVSDCATAYGDCCARVSAAFTMGLLQQFGCEHIAEFPKYAKGDWEISAQDISPALRAW</sequence>
<feature type="coiled-coil region" evidence="1">
    <location>
        <begin position="551"/>
        <end position="637"/>
    </location>
</feature>
<evidence type="ECO:0000256" key="1">
    <source>
        <dbReference type="SAM" id="Coils"/>
    </source>
</evidence>
<dbReference type="EMBL" id="AL662939">
    <property type="protein sequence ID" value="CAE03826.1"/>
    <property type="molecule type" value="Genomic_DNA"/>
</dbReference>
<reference evidence="4" key="1">
    <citation type="journal article" date="2005" name="Nature">
        <title>The map-based sequence of the rice genome.</title>
        <authorList>
            <consortium name="International rice genome sequencing project (IRGSP)"/>
            <person name="Matsumoto T."/>
            <person name="Wu J."/>
            <person name="Kanamori H."/>
            <person name="Katayose Y."/>
            <person name="Fujisawa M."/>
            <person name="Namiki N."/>
            <person name="Mizuno H."/>
            <person name="Yamamoto K."/>
            <person name="Antonio B.A."/>
            <person name="Baba T."/>
            <person name="Sakata K."/>
            <person name="Nagamura Y."/>
            <person name="Aoki H."/>
            <person name="Arikawa K."/>
            <person name="Arita K."/>
            <person name="Bito T."/>
            <person name="Chiden Y."/>
            <person name="Fujitsuka N."/>
            <person name="Fukunaka R."/>
            <person name="Hamada M."/>
            <person name="Harada C."/>
            <person name="Hayashi A."/>
            <person name="Hijishita S."/>
            <person name="Honda M."/>
            <person name="Hosokawa S."/>
            <person name="Ichikawa Y."/>
            <person name="Idonuma A."/>
            <person name="Iijima M."/>
            <person name="Ikeda M."/>
            <person name="Ikeno M."/>
            <person name="Ito K."/>
            <person name="Ito S."/>
            <person name="Ito T."/>
            <person name="Ito Y."/>
            <person name="Ito Y."/>
            <person name="Iwabuchi A."/>
            <person name="Kamiya K."/>
            <person name="Karasawa W."/>
            <person name="Kurita K."/>
            <person name="Katagiri S."/>
            <person name="Kikuta A."/>
            <person name="Kobayashi H."/>
            <person name="Kobayashi N."/>
            <person name="Machita K."/>
            <person name="Maehara T."/>
            <person name="Masukawa M."/>
            <person name="Mizubayashi T."/>
            <person name="Mukai Y."/>
            <person name="Nagasaki H."/>
            <person name="Nagata Y."/>
            <person name="Naito S."/>
            <person name="Nakashima M."/>
            <person name="Nakama Y."/>
            <person name="Nakamichi Y."/>
            <person name="Nakamura M."/>
            <person name="Meguro A."/>
            <person name="Negishi M."/>
            <person name="Ohta I."/>
            <person name="Ohta T."/>
            <person name="Okamoto M."/>
            <person name="Ono N."/>
            <person name="Saji S."/>
            <person name="Sakaguchi M."/>
            <person name="Sakai K."/>
            <person name="Shibata M."/>
            <person name="Shimokawa T."/>
            <person name="Song J."/>
            <person name="Takazaki Y."/>
            <person name="Terasawa K."/>
            <person name="Tsugane M."/>
            <person name="Tsuji K."/>
            <person name="Ueda S."/>
            <person name="Waki K."/>
            <person name="Yamagata H."/>
            <person name="Yamamoto M."/>
            <person name="Yamamoto S."/>
            <person name="Yamane H."/>
            <person name="Yoshiki S."/>
            <person name="Yoshihara R."/>
            <person name="Yukawa K."/>
            <person name="Zhong H."/>
            <person name="Yano M."/>
            <person name="Yuan Q."/>
            <person name="Ouyang S."/>
            <person name="Liu J."/>
            <person name="Jones K.M."/>
            <person name="Gansberger K."/>
            <person name="Moffat K."/>
            <person name="Hill J."/>
            <person name="Bera J."/>
            <person name="Fadrosh D."/>
            <person name="Jin S."/>
            <person name="Johri S."/>
            <person name="Kim M."/>
            <person name="Overton L."/>
            <person name="Reardon M."/>
            <person name="Tsitrin T."/>
            <person name="Vuong H."/>
            <person name="Weaver B."/>
            <person name="Ciecko A."/>
            <person name="Tallon L."/>
            <person name="Jackson J."/>
            <person name="Pai G."/>
            <person name="Aken S.V."/>
            <person name="Utterback T."/>
            <person name="Reidmuller S."/>
            <person name="Feldblyum T."/>
            <person name="Hsiao J."/>
            <person name="Zismann V."/>
            <person name="Iobst S."/>
            <person name="de Vazeille A.R."/>
            <person name="Buell C.R."/>
            <person name="Ying K."/>
            <person name="Li Y."/>
            <person name="Lu T."/>
            <person name="Huang Y."/>
            <person name="Zhao Q."/>
            <person name="Feng Q."/>
            <person name="Zhang L."/>
            <person name="Zhu J."/>
            <person name="Weng Q."/>
            <person name="Mu J."/>
            <person name="Lu Y."/>
            <person name="Fan D."/>
            <person name="Liu Y."/>
            <person name="Guan J."/>
            <person name="Zhang Y."/>
            <person name="Yu S."/>
            <person name="Liu X."/>
            <person name="Zhang Y."/>
            <person name="Hong G."/>
            <person name="Han B."/>
            <person name="Choisne N."/>
            <person name="Demange N."/>
            <person name="Orjeda G."/>
            <person name="Samain S."/>
            <person name="Cattolico L."/>
            <person name="Pelletier E."/>
            <person name="Couloux A."/>
            <person name="Segurens B."/>
            <person name="Wincker P."/>
            <person name="D'Hont A."/>
            <person name="Scarpelli C."/>
            <person name="Weissenbach J."/>
            <person name="Salanoubat M."/>
            <person name="Quetier F."/>
            <person name="Yu Y."/>
            <person name="Kim H.R."/>
            <person name="Rambo T."/>
            <person name="Currie J."/>
            <person name="Collura K."/>
            <person name="Luo M."/>
            <person name="Yang T."/>
            <person name="Ammiraju J.S.S."/>
            <person name="Engler F."/>
            <person name="Soderlund C."/>
            <person name="Wing R.A."/>
            <person name="Palmer L.E."/>
            <person name="de la Bastide M."/>
            <person name="Spiegel L."/>
            <person name="Nascimento L."/>
            <person name="Zutavern T."/>
            <person name="O'Shaughnessy A."/>
            <person name="Dike S."/>
            <person name="Dedhia N."/>
            <person name="Preston R."/>
            <person name="Balija V."/>
            <person name="McCombie W.R."/>
            <person name="Chow T."/>
            <person name="Chen H."/>
            <person name="Chung M."/>
            <person name="Chen C."/>
            <person name="Shaw J."/>
            <person name="Wu H."/>
            <person name="Hsiao K."/>
            <person name="Chao Y."/>
            <person name="Chu M."/>
            <person name="Cheng C."/>
            <person name="Hour A."/>
            <person name="Lee P."/>
            <person name="Lin S."/>
            <person name="Lin Y."/>
            <person name="Liou J."/>
            <person name="Liu S."/>
            <person name="Hsing Y."/>
            <person name="Raghuvanshi S."/>
            <person name="Mohanty A."/>
            <person name="Bharti A.K."/>
            <person name="Gaur A."/>
            <person name="Gupta V."/>
            <person name="Kumar D."/>
            <person name="Ravi V."/>
            <person name="Vij S."/>
            <person name="Kapur A."/>
            <person name="Khurana P."/>
            <person name="Khurana P."/>
            <person name="Khurana J.P."/>
            <person name="Tyagi A.K."/>
            <person name="Gaikwad K."/>
            <person name="Singh A."/>
            <person name="Dalal V."/>
            <person name="Srivastava S."/>
            <person name="Dixit A."/>
            <person name="Pal A.K."/>
            <person name="Ghazi I.A."/>
            <person name="Yadav M."/>
            <person name="Pandit A."/>
            <person name="Bhargava A."/>
            <person name="Sureshbabu K."/>
            <person name="Batra K."/>
            <person name="Sharma T.R."/>
            <person name="Mohapatra T."/>
            <person name="Singh N.K."/>
            <person name="Messing J."/>
            <person name="Nelson A.B."/>
            <person name="Fuks G."/>
            <person name="Kavchok S."/>
            <person name="Keizer G."/>
            <person name="Linton E."/>
            <person name="Llaca V."/>
            <person name="Song R."/>
            <person name="Tanyolac B."/>
            <person name="Young S."/>
            <person name="Ho-Il K."/>
            <person name="Hahn J.H."/>
            <person name="Sangsakoo G."/>
            <person name="Vanavichit A."/>
            <person name="de Mattos Luiz.A.T."/>
            <person name="Zimmer P.D."/>
            <person name="Malone G."/>
            <person name="Dellagostin O."/>
            <person name="de Oliveira A.C."/>
            <person name="Bevan M."/>
            <person name="Bancroft I."/>
            <person name="Minx P."/>
            <person name="Cordum H."/>
            <person name="Wilson R."/>
            <person name="Cheng Z."/>
            <person name="Jin W."/>
            <person name="Jiang J."/>
            <person name="Leong S.A."/>
            <person name="Iwama H."/>
            <person name="Gojobori T."/>
            <person name="Itoh T."/>
            <person name="Niimura Y."/>
            <person name="Fujii Y."/>
            <person name="Habara T."/>
            <person name="Sakai H."/>
            <person name="Sato Y."/>
            <person name="Wilson G."/>
            <person name="Kumar K."/>
            <person name="McCouch S."/>
            <person name="Juretic N."/>
            <person name="Hoen D."/>
            <person name="Wright S."/>
            <person name="Bruskiewich R."/>
            <person name="Bureau T."/>
            <person name="Miyao A."/>
            <person name="Hirochika H."/>
            <person name="Nishikawa T."/>
            <person name="Kadowaki K."/>
            <person name="Sugiura M."/>
            <person name="Burr B."/>
            <person name="Sasaki T."/>
        </authorList>
    </citation>
    <scope>NUCLEOTIDE SEQUENCE [LARGE SCALE GENOMIC DNA]</scope>
    <source>
        <strain evidence="4">cv. Nipponbare</strain>
    </source>
</reference>
<organism evidence="3 4">
    <name type="scientific">Oryza sativa subsp. japonica</name>
    <name type="common">Rice</name>
    <dbReference type="NCBI Taxonomy" id="39947"/>
    <lineage>
        <taxon>Eukaryota</taxon>
        <taxon>Viridiplantae</taxon>
        <taxon>Streptophyta</taxon>
        <taxon>Embryophyta</taxon>
        <taxon>Tracheophyta</taxon>
        <taxon>Spermatophyta</taxon>
        <taxon>Magnoliopsida</taxon>
        <taxon>Liliopsida</taxon>
        <taxon>Poales</taxon>
        <taxon>Poaceae</taxon>
        <taxon>BOP clade</taxon>
        <taxon>Oryzoideae</taxon>
        <taxon>Oryzeae</taxon>
        <taxon>Oryzinae</taxon>
        <taxon>Oryza</taxon>
        <taxon>Oryza sativa</taxon>
    </lineage>
</organism>
<reference evidence="4" key="2">
    <citation type="journal article" date="2008" name="Nucleic Acids Res.">
        <title>The rice annotation project database (RAP-DB): 2008 update.</title>
        <authorList>
            <consortium name="The rice annotation project (RAP)"/>
        </authorList>
    </citation>
    <scope>GENOME REANNOTATION</scope>
    <source>
        <strain evidence="4">cv. Nipponbare</strain>
    </source>
</reference>
<dbReference type="iPTMnet" id="Q7XP17"/>
<proteinExistence type="predicted"/>
<evidence type="ECO:0000313" key="4">
    <source>
        <dbReference type="Proteomes" id="UP000000763"/>
    </source>
</evidence>
<feature type="compositionally biased region" description="Acidic residues" evidence="2">
    <location>
        <begin position="339"/>
        <end position="364"/>
    </location>
</feature>
<evidence type="ECO:0000256" key="2">
    <source>
        <dbReference type="SAM" id="MobiDB-lite"/>
    </source>
</evidence>
<name>Q7XP17_ORYSJ</name>